<proteinExistence type="predicted"/>
<keyword evidence="3" id="KW-1185">Reference proteome</keyword>
<gene>
    <name evidence="2" type="ORF">Apa02nite_049130</name>
</gene>
<organism evidence="2 3">
    <name type="scientific">Actinoplanes palleronii</name>
    <dbReference type="NCBI Taxonomy" id="113570"/>
    <lineage>
        <taxon>Bacteria</taxon>
        <taxon>Bacillati</taxon>
        <taxon>Actinomycetota</taxon>
        <taxon>Actinomycetes</taxon>
        <taxon>Micromonosporales</taxon>
        <taxon>Micromonosporaceae</taxon>
        <taxon>Actinoplanes</taxon>
    </lineage>
</organism>
<sequence>MVEVAERRLLPEEELTDPAVAGQLGAQQFGRQRWPAGAPHGSPDDGEGASSDLFVQHVFPAEGILIGHPRTLSGIDLADRKTDYDPPPAVMMF</sequence>
<feature type="compositionally biased region" description="Basic and acidic residues" evidence="1">
    <location>
        <begin position="1"/>
        <end position="11"/>
    </location>
</feature>
<evidence type="ECO:0000313" key="2">
    <source>
        <dbReference type="EMBL" id="GIE68805.1"/>
    </source>
</evidence>
<reference evidence="2 3" key="1">
    <citation type="submission" date="2021-01" db="EMBL/GenBank/DDBJ databases">
        <title>Whole genome shotgun sequence of Actinoplanes palleronii NBRC 14916.</title>
        <authorList>
            <person name="Komaki H."/>
            <person name="Tamura T."/>
        </authorList>
    </citation>
    <scope>NUCLEOTIDE SEQUENCE [LARGE SCALE GENOMIC DNA]</scope>
    <source>
        <strain evidence="2 3">NBRC 14916</strain>
    </source>
</reference>
<name>A0ABQ4BDZ0_9ACTN</name>
<dbReference type="Proteomes" id="UP000624709">
    <property type="component" value="Unassembled WGS sequence"/>
</dbReference>
<protein>
    <submittedName>
        <fullName evidence="2">Uncharacterized protein</fullName>
    </submittedName>
</protein>
<comment type="caution">
    <text evidence="2">The sequence shown here is derived from an EMBL/GenBank/DDBJ whole genome shotgun (WGS) entry which is preliminary data.</text>
</comment>
<accession>A0ABQ4BDZ0</accession>
<dbReference type="EMBL" id="BOMS01000073">
    <property type="protein sequence ID" value="GIE68805.1"/>
    <property type="molecule type" value="Genomic_DNA"/>
</dbReference>
<evidence type="ECO:0000313" key="3">
    <source>
        <dbReference type="Proteomes" id="UP000624709"/>
    </source>
</evidence>
<evidence type="ECO:0000256" key="1">
    <source>
        <dbReference type="SAM" id="MobiDB-lite"/>
    </source>
</evidence>
<feature type="region of interest" description="Disordered" evidence="1">
    <location>
        <begin position="1"/>
        <end position="51"/>
    </location>
</feature>